<sequence length="237" mass="25506">MAKHRPRQHCPECELPPILENPPSEHAGKTCTATTDTEGSVCGRPATTQDDRNRPICNAVVWTNVASHIRGSHKRENLRPENIHPTPKVDVVPVAQVAQVLPDPEPADAASSDGLPTVLTTAAVREIFREELDSFSTETLRIPATMGNSQAALHPVGLCGEGSCKSCGAQRSQEHDQARKILAGEIESAIEHKGRGPVAEMVLRDGADGLAEVIEEWRDSGAPTETVATDDQVRVVR</sequence>
<proteinExistence type="predicted"/>
<gene>
    <name evidence="2" type="ORF">LCGC14_1003250</name>
</gene>
<accession>A0A0F9R8H4</accession>
<evidence type="ECO:0000313" key="2">
    <source>
        <dbReference type="EMBL" id="KKN13743.1"/>
    </source>
</evidence>
<comment type="caution">
    <text evidence="2">The sequence shown here is derived from an EMBL/GenBank/DDBJ whole genome shotgun (WGS) entry which is preliminary data.</text>
</comment>
<reference evidence="2" key="1">
    <citation type="journal article" date="2015" name="Nature">
        <title>Complex archaea that bridge the gap between prokaryotes and eukaryotes.</title>
        <authorList>
            <person name="Spang A."/>
            <person name="Saw J.H."/>
            <person name="Jorgensen S.L."/>
            <person name="Zaremba-Niedzwiedzka K."/>
            <person name="Martijn J."/>
            <person name="Lind A.E."/>
            <person name="van Eijk R."/>
            <person name="Schleper C."/>
            <person name="Guy L."/>
            <person name="Ettema T.J."/>
        </authorList>
    </citation>
    <scope>NUCLEOTIDE SEQUENCE</scope>
</reference>
<protein>
    <submittedName>
        <fullName evidence="2">Uncharacterized protein</fullName>
    </submittedName>
</protein>
<dbReference type="AlphaFoldDB" id="A0A0F9R8H4"/>
<dbReference type="EMBL" id="LAZR01003889">
    <property type="protein sequence ID" value="KKN13743.1"/>
    <property type="molecule type" value="Genomic_DNA"/>
</dbReference>
<organism evidence="2">
    <name type="scientific">marine sediment metagenome</name>
    <dbReference type="NCBI Taxonomy" id="412755"/>
    <lineage>
        <taxon>unclassified sequences</taxon>
        <taxon>metagenomes</taxon>
        <taxon>ecological metagenomes</taxon>
    </lineage>
</organism>
<name>A0A0F9R8H4_9ZZZZ</name>
<feature type="region of interest" description="Disordered" evidence="1">
    <location>
        <begin position="1"/>
        <end position="50"/>
    </location>
</feature>
<evidence type="ECO:0000256" key="1">
    <source>
        <dbReference type="SAM" id="MobiDB-lite"/>
    </source>
</evidence>